<dbReference type="AlphaFoldDB" id="A0A834Y4F0"/>
<dbReference type="InterPro" id="IPR041370">
    <property type="entry name" value="Mlase_EEF1AKMT1/ZCCHC4"/>
</dbReference>
<evidence type="ECO:0000313" key="6">
    <source>
        <dbReference type="EMBL" id="KAF7996607.1"/>
    </source>
</evidence>
<evidence type="ECO:0000256" key="5">
    <source>
        <dbReference type="HAMAP-Rule" id="MF_03187"/>
    </source>
</evidence>
<dbReference type="GO" id="GO:0005737">
    <property type="term" value="C:cytoplasm"/>
    <property type="evidence" value="ECO:0007669"/>
    <property type="project" value="UniProtKB-SubCell"/>
</dbReference>
<dbReference type="GO" id="GO:0003676">
    <property type="term" value="F:nucleic acid binding"/>
    <property type="evidence" value="ECO:0007669"/>
    <property type="project" value="InterPro"/>
</dbReference>
<keyword evidence="3 5" id="KW-0489">Methyltransferase</keyword>
<dbReference type="EMBL" id="JACMRX010000001">
    <property type="protein sequence ID" value="KAF7996607.1"/>
    <property type="molecule type" value="Genomic_DNA"/>
</dbReference>
<evidence type="ECO:0000313" key="7">
    <source>
        <dbReference type="Proteomes" id="UP000639338"/>
    </source>
</evidence>
<accession>A0A834Y4F0</accession>
<protein>
    <recommendedName>
        <fullName evidence="5">Protein-lysine N-methyltransferase HCN44_002253</fullName>
        <ecNumber evidence="5">2.1.1.-</ecNumber>
    </recommendedName>
</protein>
<evidence type="ECO:0000256" key="1">
    <source>
        <dbReference type="ARBA" id="ARBA00004496"/>
    </source>
</evidence>
<organism evidence="6 7">
    <name type="scientific">Aphidius gifuensis</name>
    <name type="common">Parasitoid wasp</name>
    <dbReference type="NCBI Taxonomy" id="684658"/>
    <lineage>
        <taxon>Eukaryota</taxon>
        <taxon>Metazoa</taxon>
        <taxon>Ecdysozoa</taxon>
        <taxon>Arthropoda</taxon>
        <taxon>Hexapoda</taxon>
        <taxon>Insecta</taxon>
        <taxon>Pterygota</taxon>
        <taxon>Neoptera</taxon>
        <taxon>Endopterygota</taxon>
        <taxon>Hymenoptera</taxon>
        <taxon>Apocrita</taxon>
        <taxon>Ichneumonoidea</taxon>
        <taxon>Braconidae</taxon>
        <taxon>Aphidiinae</taxon>
        <taxon>Aphidius</taxon>
    </lineage>
</organism>
<reference evidence="6 7" key="1">
    <citation type="submission" date="2020-08" db="EMBL/GenBank/DDBJ databases">
        <title>Aphidius gifuensis genome sequencing and assembly.</title>
        <authorList>
            <person name="Du Z."/>
        </authorList>
    </citation>
    <scope>NUCLEOTIDE SEQUENCE [LARGE SCALE GENOMIC DNA]</scope>
    <source>
        <strain evidence="6">YNYX2018</strain>
        <tissue evidence="6">Adults</tissue>
    </source>
</reference>
<sequence length="222" mass="25511">MSDSDDDIPQLSSTSLAALQEFYAEKKEREEQISRLIENANDPEKQCDIKDSITFEEDWQLSQFWYDDDTIDKFVQGAIAATKPDGIIALVSCPTLYYPLKKKAGERTVKLFDYDTRFQAYGNDFSQYDYNKPTTLPSELQNKCDLVIADPPFLSEECLTKTSISIKYLAKKNIVLSTGAIMEELANKLMNLDKCKFEPHHKNNLANEFSCYSNFNFDNFIH</sequence>
<dbReference type="InterPro" id="IPR019369">
    <property type="entry name" value="Efm5/EEF1AKMT1"/>
</dbReference>
<name>A0A834Y4F0_APHGI</name>
<dbReference type="GO" id="GO:0016279">
    <property type="term" value="F:protein-lysine N-methyltransferase activity"/>
    <property type="evidence" value="ECO:0007669"/>
    <property type="project" value="UniProtKB-UniRule"/>
</dbReference>
<dbReference type="PANTHER" id="PTHR13200:SF0">
    <property type="entry name" value="EEF1A LYSINE METHYLTRANSFERASE 1"/>
    <property type="match status" value="1"/>
</dbReference>
<keyword evidence="4 5" id="KW-0808">Transferase</keyword>
<comment type="subcellular location">
    <subcellularLocation>
        <location evidence="1 5">Cytoplasm</location>
    </subcellularLocation>
</comment>
<dbReference type="PANTHER" id="PTHR13200">
    <property type="entry name" value="EEF1A LYSINE METHYLTRANSFERASE 1"/>
    <property type="match status" value="1"/>
</dbReference>
<keyword evidence="7" id="KW-1185">Reference proteome</keyword>
<dbReference type="HAMAP" id="MF_03187">
    <property type="entry name" value="Methyltr_EFM5"/>
    <property type="match status" value="1"/>
</dbReference>
<comment type="caution">
    <text evidence="6">The sequence shown here is derived from an EMBL/GenBank/DDBJ whole genome shotgun (WGS) entry which is preliminary data.</text>
</comment>
<dbReference type="OrthoDB" id="206354at2759"/>
<dbReference type="Proteomes" id="UP000639338">
    <property type="component" value="Unassembled WGS sequence"/>
</dbReference>
<comment type="similarity">
    <text evidence="5">Belongs to the class I-like SAM-binding methyltransferase superfamily. EFM5 family.</text>
</comment>
<comment type="function">
    <text evidence="5">S-adenosyl-L-methionine-dependent protein-lysine N-methyltransferase that methylates elongation factor 1-alpha.</text>
</comment>
<gene>
    <name evidence="6" type="ORF">HCN44_002253</name>
</gene>
<keyword evidence="2 5" id="KW-0963">Cytoplasm</keyword>
<dbReference type="PROSITE" id="PS00092">
    <property type="entry name" value="N6_MTASE"/>
    <property type="match status" value="1"/>
</dbReference>
<dbReference type="GO" id="GO:0032259">
    <property type="term" value="P:methylation"/>
    <property type="evidence" value="ECO:0007669"/>
    <property type="project" value="UniProtKB-KW"/>
</dbReference>
<dbReference type="EC" id="2.1.1.-" evidence="5"/>
<dbReference type="Pfam" id="PF10237">
    <property type="entry name" value="N6-adenineMlase"/>
    <property type="match status" value="1"/>
</dbReference>
<evidence type="ECO:0000256" key="4">
    <source>
        <dbReference type="ARBA" id="ARBA00022679"/>
    </source>
</evidence>
<proteinExistence type="inferred from homology"/>
<evidence type="ECO:0000256" key="2">
    <source>
        <dbReference type="ARBA" id="ARBA00022490"/>
    </source>
</evidence>
<evidence type="ECO:0000256" key="3">
    <source>
        <dbReference type="ARBA" id="ARBA00022603"/>
    </source>
</evidence>
<dbReference type="InterPro" id="IPR002052">
    <property type="entry name" value="DNA_methylase_N6_adenine_CS"/>
</dbReference>